<comment type="caution">
    <text evidence="3">The sequence shown here is derived from an EMBL/GenBank/DDBJ whole genome shotgun (WGS) entry which is preliminary data.</text>
</comment>
<proteinExistence type="predicted"/>
<dbReference type="PATRIC" id="fig|1069083.5.peg.548"/>
<dbReference type="OrthoDB" id="65823at2157"/>
<keyword evidence="2" id="KW-1133">Transmembrane helix</keyword>
<keyword evidence="4" id="KW-1185">Reference proteome</keyword>
<dbReference type="STRING" id="1069083.GCA_000371805_00109"/>
<feature type="transmembrane region" description="Helical" evidence="2">
    <location>
        <begin position="156"/>
        <end position="176"/>
    </location>
</feature>
<evidence type="ECO:0000256" key="2">
    <source>
        <dbReference type="SAM" id="Phobius"/>
    </source>
</evidence>
<dbReference type="EMBL" id="APMM01000017">
    <property type="protein sequence ID" value="ENN96369.1"/>
    <property type="molecule type" value="Genomic_DNA"/>
</dbReference>
<dbReference type="SUPFAM" id="SSF58104">
    <property type="entry name" value="Methyl-accepting chemotaxis protein (MCP) signaling domain"/>
    <property type="match status" value="1"/>
</dbReference>
<protein>
    <submittedName>
        <fullName evidence="3">Uncharacterized protein</fullName>
    </submittedName>
</protein>
<keyword evidence="1" id="KW-0175">Coiled coil</keyword>
<sequence length="178" mass="20640">MKDDWIENLLKDLNKSKSNDILIDEIINKLDSLISEINSYIAEIQYGLSITNEKINSSILELNKLENNLKNYMAVAEDIRESFENTYNTLIDIKGEIDNIRASIENSSNQMTRKYKNIENIISGYNKRIEMLDKYIKEIIKTQKNIINNLNTTRSLVYATILLTIINMLILLKITIFG</sequence>
<reference evidence="3 4" key="1">
    <citation type="journal article" date="2013" name="Genome Announc.">
        <title>Draft Genome Sequence of a Highly Flagellated, Fast-Swimming Archaeon, Methanocaldococcus villosus Strain KIN24-T80 (DSM 22612).</title>
        <authorList>
            <person name="Thennarasu S."/>
            <person name="Polireddy D."/>
            <person name="Antony A."/>
            <person name="Yada M.R."/>
            <person name="Algarawi S."/>
            <person name="Sivakumar N."/>
        </authorList>
    </citation>
    <scope>NUCLEOTIDE SEQUENCE [LARGE SCALE GENOMIC DNA]</scope>
    <source>
        <strain evidence="3 4">KIN24-T80</strain>
    </source>
</reference>
<name>N6UVJ3_9EURY</name>
<dbReference type="AlphaFoldDB" id="N6UVJ3"/>
<dbReference type="Proteomes" id="UP000053695">
    <property type="component" value="Unassembled WGS sequence"/>
</dbReference>
<accession>N6UVJ3</accession>
<gene>
    <name evidence="3" type="ORF">J422_02794</name>
</gene>
<evidence type="ECO:0000256" key="1">
    <source>
        <dbReference type="SAM" id="Coils"/>
    </source>
</evidence>
<feature type="coiled-coil region" evidence="1">
    <location>
        <begin position="23"/>
        <end position="82"/>
    </location>
</feature>
<organism evidence="3 4">
    <name type="scientific">Methanocaldococcus villosus KIN24-T80</name>
    <dbReference type="NCBI Taxonomy" id="1069083"/>
    <lineage>
        <taxon>Archaea</taxon>
        <taxon>Methanobacteriati</taxon>
        <taxon>Methanobacteriota</taxon>
        <taxon>Methanomada group</taxon>
        <taxon>Methanococci</taxon>
        <taxon>Methanococcales</taxon>
        <taxon>Methanocaldococcaceae</taxon>
        <taxon>Methanocaldococcus</taxon>
    </lineage>
</organism>
<dbReference type="RefSeq" id="WP_004590618.1">
    <property type="nucleotide sequence ID" value="NZ_APMM01000017.1"/>
</dbReference>
<keyword evidence="2" id="KW-0472">Membrane</keyword>
<evidence type="ECO:0000313" key="4">
    <source>
        <dbReference type="Proteomes" id="UP000053695"/>
    </source>
</evidence>
<keyword evidence="2" id="KW-0812">Transmembrane</keyword>
<evidence type="ECO:0000313" key="3">
    <source>
        <dbReference type="EMBL" id="ENN96369.1"/>
    </source>
</evidence>